<dbReference type="Proteomes" id="UP000034536">
    <property type="component" value="Unassembled WGS sequence"/>
</dbReference>
<keyword evidence="1" id="KW-0812">Transmembrane</keyword>
<keyword evidence="1" id="KW-0472">Membrane</keyword>
<reference evidence="2 3" key="1">
    <citation type="journal article" date="2015" name="Nature">
        <title>rRNA introns, odd ribosomes, and small enigmatic genomes across a large radiation of phyla.</title>
        <authorList>
            <person name="Brown C.T."/>
            <person name="Hug L.A."/>
            <person name="Thomas B.C."/>
            <person name="Sharon I."/>
            <person name="Castelle C.J."/>
            <person name="Singh A."/>
            <person name="Wilkins M.J."/>
            <person name="Williams K.H."/>
            <person name="Banfield J.F."/>
        </authorList>
    </citation>
    <scope>NUCLEOTIDE SEQUENCE [LARGE SCALE GENOMIC DNA]</scope>
</reference>
<organism evidence="2 3">
    <name type="scientific">Candidatus Roizmanbacteria bacterium GW2011_GWA2_35_8</name>
    <dbReference type="NCBI Taxonomy" id="1618479"/>
    <lineage>
        <taxon>Bacteria</taxon>
        <taxon>Candidatus Roizmaniibacteriota</taxon>
    </lineage>
</organism>
<keyword evidence="1" id="KW-1133">Transmembrane helix</keyword>
<gene>
    <name evidence="2" type="ORF">UR89_C0028G0005</name>
</gene>
<dbReference type="EMBL" id="LBQX01000028">
    <property type="protein sequence ID" value="KKP86248.1"/>
    <property type="molecule type" value="Genomic_DNA"/>
</dbReference>
<dbReference type="Gene3D" id="2.60.40.10">
    <property type="entry name" value="Immunoglobulins"/>
    <property type="match status" value="1"/>
</dbReference>
<sequence length="142" mass="15843">MNQKYIFVFLLILVIVMGAMLFKSFKKVTKPEQISNNQINKISNEKNDDTQNINTESGITLTIESPQDKETVNSQNIMVTGKTSAMAEVFVNEKETKADQDGNFSLALILDEGDNIINVTANDSTGNFAEKEIIVYLESTQQ</sequence>
<dbReference type="InterPro" id="IPR013783">
    <property type="entry name" value="Ig-like_fold"/>
</dbReference>
<protein>
    <submittedName>
        <fullName evidence="2">Bacillopeptidase F</fullName>
    </submittedName>
</protein>
<name>A0A0G0CYZ0_9BACT</name>
<evidence type="ECO:0000313" key="2">
    <source>
        <dbReference type="EMBL" id="KKP86248.1"/>
    </source>
</evidence>
<evidence type="ECO:0000256" key="1">
    <source>
        <dbReference type="SAM" id="Phobius"/>
    </source>
</evidence>
<dbReference type="Pfam" id="PF09136">
    <property type="entry name" value="Glucodextran_B"/>
    <property type="match status" value="1"/>
</dbReference>
<feature type="transmembrane region" description="Helical" evidence="1">
    <location>
        <begin position="6"/>
        <end position="25"/>
    </location>
</feature>
<comment type="caution">
    <text evidence="2">The sequence shown here is derived from an EMBL/GenBank/DDBJ whole genome shotgun (WGS) entry which is preliminary data.</text>
</comment>
<accession>A0A0G0CYZ0</accession>
<dbReference type="AlphaFoldDB" id="A0A0G0CYZ0"/>
<evidence type="ECO:0000313" key="3">
    <source>
        <dbReference type="Proteomes" id="UP000034536"/>
    </source>
</evidence>
<proteinExistence type="predicted"/>